<evidence type="ECO:0000313" key="1">
    <source>
        <dbReference type="EMBL" id="VAW52062.1"/>
    </source>
</evidence>
<proteinExistence type="predicted"/>
<dbReference type="InterPro" id="IPR052943">
    <property type="entry name" value="TMTC_O-mannosyl-trnsfr"/>
</dbReference>
<dbReference type="Pfam" id="PF13181">
    <property type="entry name" value="TPR_8"/>
    <property type="match status" value="2"/>
</dbReference>
<dbReference type="Gene3D" id="1.25.40.10">
    <property type="entry name" value="Tetratricopeptide repeat domain"/>
    <property type="match status" value="2"/>
</dbReference>
<sequence length="652" mass="74338">MMARSKNLSLNQNNNDEVFFNKEKLRIETLISKGELLQARKRVDRLCKKFKNNPESWFISGVVCVTQNDFKRAIISYKQSITLAPSMPISYLNLGIAFRMNGQYNDSIVALTKAVELQPTLTNAYRELGVVSHTLGHYEDAVKYIKYTVDSAPNDPMTWVSLGNVHEQNNNNIDAEACYQKALDVDAKSVAACLNLGNVLKAQKKIIEAENCYKIFLIKAPNSIDVTYNLAVLYQSEGRLIEAESHYRKGISIDVSHIASNNNLGLVLLLQNKFEEAINVFKILIKLNPKYLDARRNLALVYREVNELFLAEQELNNILKLDHDNVIAMQERSLVVLQQGDFKRGWLDYEWRLKNSADYSDYLPFPIWDGSDISKKSILLFPEQGVGDEIMFSSCINDVTNVSNNVILVCDARMKLIFERSFPAVKIIGQTKEFNLSNNTSTFIEQLPAVDVQLSMASLPMYFRTEINSFKKTASGYLQTDVLLLEKWKARYKILGDGMKIGISWRGGHISNTKLKRSVDLEKWGEIFKTSNVQFVNLQYGDCATDLQIVKNKFGITVNEWKDSDPLVDMDDFSAKIKALDLVISIDNSTVHLAGSLGVDTWLLQPFSPDWRWLPEQIDSYWYSSIRQYRQCIAGKWEDVLKRIAADLLKLN</sequence>
<protein>
    <submittedName>
        <fullName evidence="1">Uncharacterized protein</fullName>
    </submittedName>
</protein>
<dbReference type="PANTHER" id="PTHR44809:SF1">
    <property type="entry name" value="PROTEIN O-MANNOSYL-TRANSFERASE TMTC1"/>
    <property type="match status" value="1"/>
</dbReference>
<dbReference type="InterPro" id="IPR019734">
    <property type="entry name" value="TPR_rpt"/>
</dbReference>
<dbReference type="EMBL" id="UOFE01000024">
    <property type="protein sequence ID" value="VAW52062.1"/>
    <property type="molecule type" value="Genomic_DNA"/>
</dbReference>
<dbReference type="SUPFAM" id="SSF53756">
    <property type="entry name" value="UDP-Glycosyltransferase/glycogen phosphorylase"/>
    <property type="match status" value="1"/>
</dbReference>
<organism evidence="1">
    <name type="scientific">hydrothermal vent metagenome</name>
    <dbReference type="NCBI Taxonomy" id="652676"/>
    <lineage>
        <taxon>unclassified sequences</taxon>
        <taxon>metagenomes</taxon>
        <taxon>ecological metagenomes</taxon>
    </lineage>
</organism>
<dbReference type="SUPFAM" id="SSF48452">
    <property type="entry name" value="TPR-like"/>
    <property type="match status" value="1"/>
</dbReference>
<name>A0A3B0WL54_9ZZZZ</name>
<dbReference type="PANTHER" id="PTHR44809">
    <property type="match status" value="1"/>
</dbReference>
<dbReference type="AlphaFoldDB" id="A0A3B0WL54"/>
<dbReference type="PROSITE" id="PS50005">
    <property type="entry name" value="TPR"/>
    <property type="match status" value="5"/>
</dbReference>
<dbReference type="InterPro" id="IPR011990">
    <property type="entry name" value="TPR-like_helical_dom_sf"/>
</dbReference>
<reference evidence="1" key="1">
    <citation type="submission" date="2018-06" db="EMBL/GenBank/DDBJ databases">
        <authorList>
            <person name="Zhirakovskaya E."/>
        </authorList>
    </citation>
    <scope>NUCLEOTIDE SEQUENCE</scope>
</reference>
<dbReference type="SMART" id="SM00028">
    <property type="entry name" value="TPR"/>
    <property type="match status" value="8"/>
</dbReference>
<gene>
    <name evidence="1" type="ORF">MNBD_GAMMA05-606</name>
</gene>
<dbReference type="Pfam" id="PF13432">
    <property type="entry name" value="TPR_16"/>
    <property type="match status" value="3"/>
</dbReference>
<accession>A0A3B0WL54</accession>